<feature type="transmembrane region" description="Helical" evidence="6">
    <location>
        <begin position="24"/>
        <end position="49"/>
    </location>
</feature>
<feature type="transmembrane region" description="Helical" evidence="6">
    <location>
        <begin position="89"/>
        <end position="110"/>
    </location>
</feature>
<gene>
    <name evidence="7" type="ORF">C8D89_12625</name>
</gene>
<feature type="transmembrane region" description="Helical" evidence="6">
    <location>
        <begin position="61"/>
        <end position="82"/>
    </location>
</feature>
<keyword evidence="4 6" id="KW-1133">Transmembrane helix</keyword>
<dbReference type="PANTHER" id="PTHR43701">
    <property type="entry name" value="MEMBRANE TRANSPORTER PROTEIN MJ0441-RELATED"/>
    <property type="match status" value="1"/>
</dbReference>
<dbReference type="Pfam" id="PF01925">
    <property type="entry name" value="TauE"/>
    <property type="match status" value="2"/>
</dbReference>
<feature type="transmembrane region" description="Helical" evidence="6">
    <location>
        <begin position="229"/>
        <end position="249"/>
    </location>
</feature>
<protein>
    <recommendedName>
        <fullName evidence="6">Probable membrane transporter protein</fullName>
    </recommendedName>
</protein>
<keyword evidence="3 6" id="KW-0812">Transmembrane</keyword>
<dbReference type="Proteomes" id="UP000245639">
    <property type="component" value="Unassembled WGS sequence"/>
</dbReference>
<dbReference type="RefSeq" id="WP_116711211.1">
    <property type="nucleotide sequence ID" value="NZ_QEKW01000026.1"/>
</dbReference>
<dbReference type="InterPro" id="IPR051598">
    <property type="entry name" value="TSUP/Inactive_protease-like"/>
</dbReference>
<evidence type="ECO:0000256" key="2">
    <source>
        <dbReference type="ARBA" id="ARBA00009142"/>
    </source>
</evidence>
<comment type="caution">
    <text evidence="7">The sequence shown here is derived from an EMBL/GenBank/DDBJ whole genome shotgun (WGS) entry which is preliminary data.</text>
</comment>
<feature type="transmembrane region" description="Helical" evidence="6">
    <location>
        <begin position="255"/>
        <end position="276"/>
    </location>
</feature>
<evidence type="ECO:0000256" key="4">
    <source>
        <dbReference type="ARBA" id="ARBA00022989"/>
    </source>
</evidence>
<proteinExistence type="inferred from homology"/>
<reference evidence="7 8" key="1">
    <citation type="submission" date="2018-04" db="EMBL/GenBank/DDBJ databases">
        <title>Genomic Encyclopedia of Type Strains, Phase IV (KMG-IV): sequencing the most valuable type-strain genomes for metagenomic binning, comparative biology and taxonomic classification.</title>
        <authorList>
            <person name="Goeker M."/>
        </authorList>
    </citation>
    <scope>NUCLEOTIDE SEQUENCE [LARGE SCALE GENOMIC DNA]</scope>
    <source>
        <strain evidence="7 8">DSM 45771</strain>
    </source>
</reference>
<evidence type="ECO:0000256" key="5">
    <source>
        <dbReference type="ARBA" id="ARBA00023136"/>
    </source>
</evidence>
<keyword evidence="5 6" id="KW-0472">Membrane</keyword>
<evidence type="ECO:0000313" key="8">
    <source>
        <dbReference type="Proteomes" id="UP000245639"/>
    </source>
</evidence>
<comment type="subcellular location">
    <subcellularLocation>
        <location evidence="6">Cell membrane</location>
        <topology evidence="6">Multi-pass membrane protein</topology>
    </subcellularLocation>
    <subcellularLocation>
        <location evidence="1">Membrane</location>
        <topology evidence="1">Multi-pass membrane protein</topology>
    </subcellularLocation>
</comment>
<evidence type="ECO:0000313" key="7">
    <source>
        <dbReference type="EMBL" id="PVY97077.1"/>
    </source>
</evidence>
<feature type="transmembrane region" description="Helical" evidence="6">
    <location>
        <begin position="156"/>
        <end position="176"/>
    </location>
</feature>
<keyword evidence="6" id="KW-1003">Cell membrane</keyword>
<dbReference type="EMBL" id="QEKW01000026">
    <property type="protein sequence ID" value="PVY97077.1"/>
    <property type="molecule type" value="Genomic_DNA"/>
</dbReference>
<sequence length="287" mass="28507">MTPERRAEAPGPDGTTEVGSRGRIAAIGSVGGVVGGLIGGGSGVLFVPALDRFTSMTRARVHGTSTVANIGVCVAGAAAYAVGDGALDLRVGAGMLIGGTVGGLLGPWLLARASETALRVLLIAILVLTAAKFAVDAFGSPLFTRAVVPPAVLADPWFVVPMTLVVGLVVGAWAGAMGLGGGLLAVPSLVLLFGVELHVAAGTSLLMFIPNSIVGSVVHARQGTASARWGWLLGLTAAPGVVAGAALGLALDAEVLGLVFGAFALLMAVREVVGLARRATGRGPRRG</sequence>
<dbReference type="PANTHER" id="PTHR43701:SF2">
    <property type="entry name" value="MEMBRANE TRANSPORTER PROTEIN YJNA-RELATED"/>
    <property type="match status" value="1"/>
</dbReference>
<organism evidence="7 8">
    <name type="scientific">Actinomycetospora cinnamomea</name>
    <dbReference type="NCBI Taxonomy" id="663609"/>
    <lineage>
        <taxon>Bacteria</taxon>
        <taxon>Bacillati</taxon>
        <taxon>Actinomycetota</taxon>
        <taxon>Actinomycetes</taxon>
        <taxon>Pseudonocardiales</taxon>
        <taxon>Pseudonocardiaceae</taxon>
        <taxon>Actinomycetospora</taxon>
    </lineage>
</organism>
<name>A0A2U1EAY9_9PSEU</name>
<keyword evidence="8" id="KW-1185">Reference proteome</keyword>
<evidence type="ECO:0000256" key="1">
    <source>
        <dbReference type="ARBA" id="ARBA00004141"/>
    </source>
</evidence>
<feature type="transmembrane region" description="Helical" evidence="6">
    <location>
        <begin position="116"/>
        <end position="135"/>
    </location>
</feature>
<accession>A0A2U1EAY9</accession>
<evidence type="ECO:0000256" key="6">
    <source>
        <dbReference type="RuleBase" id="RU363041"/>
    </source>
</evidence>
<feature type="transmembrane region" description="Helical" evidence="6">
    <location>
        <begin position="188"/>
        <end position="209"/>
    </location>
</feature>
<dbReference type="AlphaFoldDB" id="A0A2U1EAY9"/>
<dbReference type="GO" id="GO:0005886">
    <property type="term" value="C:plasma membrane"/>
    <property type="evidence" value="ECO:0007669"/>
    <property type="project" value="UniProtKB-SubCell"/>
</dbReference>
<dbReference type="OrthoDB" id="3578006at2"/>
<dbReference type="InterPro" id="IPR002781">
    <property type="entry name" value="TM_pro_TauE-like"/>
</dbReference>
<evidence type="ECO:0000256" key="3">
    <source>
        <dbReference type="ARBA" id="ARBA00022692"/>
    </source>
</evidence>
<comment type="similarity">
    <text evidence="2 6">Belongs to the 4-toluene sulfonate uptake permease (TSUP) (TC 2.A.102) family.</text>
</comment>